<evidence type="ECO:0000259" key="1">
    <source>
        <dbReference type="PROSITE" id="PS51186"/>
    </source>
</evidence>
<dbReference type="Gene3D" id="3.40.630.30">
    <property type="match status" value="1"/>
</dbReference>
<keyword evidence="3" id="KW-1185">Reference proteome</keyword>
<evidence type="ECO:0000313" key="2">
    <source>
        <dbReference type="EMBL" id="WIX82102.1"/>
    </source>
</evidence>
<name>A0A9Y2IL40_9PSEU</name>
<keyword evidence="2" id="KW-0012">Acyltransferase</keyword>
<feature type="domain" description="N-acetyltransferase" evidence="1">
    <location>
        <begin position="1"/>
        <end position="159"/>
    </location>
</feature>
<accession>A0A9Y2IL40</accession>
<sequence length="172" mass="18334">MLIRRAVRADEAPIRAVHTAAFAQPGLTKVPEAVLVDELRADGDLIPELSLVAERGGQVIGHVCSSPGKLSEDPSRAVGLGPLGVLPEFQRSGAGSALVHTTLGAADALGFALVVLLGDPGYYHRFGFVLAERLGITPPVAEWKRHFQARALTAHKPENRGAFRYAPAFDRL</sequence>
<dbReference type="RefSeq" id="WP_285972679.1">
    <property type="nucleotide sequence ID" value="NZ_CP127294.1"/>
</dbReference>
<dbReference type="EMBL" id="CP127294">
    <property type="protein sequence ID" value="WIX82102.1"/>
    <property type="molecule type" value="Genomic_DNA"/>
</dbReference>
<gene>
    <name evidence="2" type="ORF">QRX50_15735</name>
</gene>
<dbReference type="KEGG" id="acab:QRX50_15735"/>
<dbReference type="Pfam" id="PF00583">
    <property type="entry name" value="Acetyltransf_1"/>
    <property type="match status" value="1"/>
</dbReference>
<dbReference type="InterPro" id="IPR016181">
    <property type="entry name" value="Acyl_CoA_acyltransferase"/>
</dbReference>
<dbReference type="GO" id="GO:0016747">
    <property type="term" value="F:acyltransferase activity, transferring groups other than amino-acyl groups"/>
    <property type="evidence" value="ECO:0007669"/>
    <property type="project" value="InterPro"/>
</dbReference>
<dbReference type="CDD" id="cd04301">
    <property type="entry name" value="NAT_SF"/>
    <property type="match status" value="1"/>
</dbReference>
<protein>
    <submittedName>
        <fullName evidence="2">N-acetyltransferase</fullName>
        <ecNumber evidence="2">2.3.1.-</ecNumber>
    </submittedName>
</protein>
<dbReference type="AlphaFoldDB" id="A0A9Y2IL40"/>
<dbReference type="Proteomes" id="UP001236014">
    <property type="component" value="Chromosome"/>
</dbReference>
<evidence type="ECO:0000313" key="3">
    <source>
        <dbReference type="Proteomes" id="UP001236014"/>
    </source>
</evidence>
<dbReference type="InterPro" id="IPR000182">
    <property type="entry name" value="GNAT_dom"/>
</dbReference>
<reference evidence="2 3" key="1">
    <citation type="submission" date="2023-06" db="EMBL/GenBank/DDBJ databases">
        <authorList>
            <person name="Oyuntsetseg B."/>
            <person name="Kim S.B."/>
        </authorList>
    </citation>
    <scope>NUCLEOTIDE SEQUENCE [LARGE SCALE GENOMIC DNA]</scope>
    <source>
        <strain evidence="2 3">2-15</strain>
    </source>
</reference>
<dbReference type="EC" id="2.3.1.-" evidence="2"/>
<proteinExistence type="predicted"/>
<organism evidence="2 3">
    <name type="scientific">Amycolatopsis carbonis</name>
    <dbReference type="NCBI Taxonomy" id="715471"/>
    <lineage>
        <taxon>Bacteria</taxon>
        <taxon>Bacillati</taxon>
        <taxon>Actinomycetota</taxon>
        <taxon>Actinomycetes</taxon>
        <taxon>Pseudonocardiales</taxon>
        <taxon>Pseudonocardiaceae</taxon>
        <taxon>Amycolatopsis</taxon>
    </lineage>
</organism>
<dbReference type="PROSITE" id="PS51186">
    <property type="entry name" value="GNAT"/>
    <property type="match status" value="1"/>
</dbReference>
<keyword evidence="2" id="KW-0808">Transferase</keyword>
<dbReference type="SUPFAM" id="SSF55729">
    <property type="entry name" value="Acyl-CoA N-acyltransferases (Nat)"/>
    <property type="match status" value="1"/>
</dbReference>